<dbReference type="EMBL" id="JACGCI010000045">
    <property type="protein sequence ID" value="KAF6752311.1"/>
    <property type="molecule type" value="Genomic_DNA"/>
</dbReference>
<comment type="caution">
    <text evidence="2">The sequence shown here is derived from an EMBL/GenBank/DDBJ whole genome shotgun (WGS) entry which is preliminary data.</text>
</comment>
<feature type="region of interest" description="Disordered" evidence="1">
    <location>
        <begin position="303"/>
        <end position="354"/>
    </location>
</feature>
<protein>
    <submittedName>
        <fullName evidence="2">Uncharacterized protein</fullName>
    </submittedName>
</protein>
<evidence type="ECO:0000256" key="1">
    <source>
        <dbReference type="SAM" id="MobiDB-lite"/>
    </source>
</evidence>
<organism evidence="2 3">
    <name type="scientific">Ephemerocybe angulata</name>
    <dbReference type="NCBI Taxonomy" id="980116"/>
    <lineage>
        <taxon>Eukaryota</taxon>
        <taxon>Fungi</taxon>
        <taxon>Dikarya</taxon>
        <taxon>Basidiomycota</taxon>
        <taxon>Agaricomycotina</taxon>
        <taxon>Agaricomycetes</taxon>
        <taxon>Agaricomycetidae</taxon>
        <taxon>Agaricales</taxon>
        <taxon>Agaricineae</taxon>
        <taxon>Psathyrellaceae</taxon>
        <taxon>Ephemerocybe</taxon>
    </lineage>
</organism>
<reference evidence="2 3" key="1">
    <citation type="submission" date="2020-07" db="EMBL/GenBank/DDBJ databases">
        <title>Comparative genomics of pyrophilous fungi reveals a link between fire events and developmental genes.</title>
        <authorList>
            <consortium name="DOE Joint Genome Institute"/>
            <person name="Steindorff A.S."/>
            <person name="Carver A."/>
            <person name="Calhoun S."/>
            <person name="Stillman K."/>
            <person name="Liu H."/>
            <person name="Lipzen A."/>
            <person name="Pangilinan J."/>
            <person name="Labutti K."/>
            <person name="Bruns T.D."/>
            <person name="Grigoriev I.V."/>
        </authorList>
    </citation>
    <scope>NUCLEOTIDE SEQUENCE [LARGE SCALE GENOMIC DNA]</scope>
    <source>
        <strain evidence="2 3">CBS 144469</strain>
    </source>
</reference>
<sequence length="354" mass="38691">MAMGEPGACSPRGPGACASSSSIYVLGRPSLRTSSTKVQYECSKCSCCGRSPIVLWRAATWQWLYWVRSEMSIWTSWPHPQRHGYGWGVAGFRLARLVEAGFDKSFGMVLLASRKVLMRARVELESADGGRRVWKANERREQNAKLSDHRTIMITLFGAEQGVYNKDVGKASNAFGTAWRTLRKSTEDRRPLVWSPDGGLWGKEVWRGEYAPDLASRGGRASTVSSVLTHVGDSNIAAGESVMINPPQQARLKTGWTVVRRGGGASGSGSKVGLRLRRTADLEGLVMSELDVAEVGRWWSVEPPEANSMNGQRRASEAVQHDGSRVKASLRVGPRAAPALLPDPPCMGKETHRG</sequence>
<feature type="compositionally biased region" description="Basic and acidic residues" evidence="1">
    <location>
        <begin position="314"/>
        <end position="325"/>
    </location>
</feature>
<keyword evidence="3" id="KW-1185">Reference proteome</keyword>
<proteinExistence type="predicted"/>
<evidence type="ECO:0000313" key="2">
    <source>
        <dbReference type="EMBL" id="KAF6752311.1"/>
    </source>
</evidence>
<gene>
    <name evidence="2" type="ORF">DFP72DRAFT_1134103</name>
</gene>
<name>A0A8H6HV24_9AGAR</name>
<accession>A0A8H6HV24</accession>
<dbReference type="AlphaFoldDB" id="A0A8H6HV24"/>
<evidence type="ECO:0000313" key="3">
    <source>
        <dbReference type="Proteomes" id="UP000521943"/>
    </source>
</evidence>
<dbReference type="Proteomes" id="UP000521943">
    <property type="component" value="Unassembled WGS sequence"/>
</dbReference>